<evidence type="ECO:0000256" key="7">
    <source>
        <dbReference type="ARBA" id="ARBA00023136"/>
    </source>
</evidence>
<feature type="transmembrane region" description="Helical" evidence="8">
    <location>
        <begin position="353"/>
        <end position="371"/>
    </location>
</feature>
<dbReference type="Pfam" id="PF13231">
    <property type="entry name" value="PMT_2"/>
    <property type="match status" value="1"/>
</dbReference>
<evidence type="ECO:0000256" key="6">
    <source>
        <dbReference type="ARBA" id="ARBA00022989"/>
    </source>
</evidence>
<sequence>MIMNKKVTIPLLIFISLISFLFTVINFRIPSPPAFNSDEAAFGYNAYSLLKTGRDEYGTLLPLRLKSFGDYKMPLYSYFSLPFIAVMGLNEISTRALNVFLSLLFPLVVFLLTKELFKKDSYGIAAAFFSATSLGLHIVARHAHEAYLAALLTTLTFYFLVRFLKSQTIPKGIWLSASLILMLFSYHPGRLFAGLFFIVALIYSLQQRKLKYYIPVYILIIAIIAVFSISDVIYKPERLKNLLFFSNPGVQLKVQELKTEGGFRYLYNPLLVGLRDISFEHLSYFSPQFLLQNGDSNDRFGYKGMGLITPIEYFLFFAGIYFLLRKKEEWRYVLLFILLSSPLSASLSWSTSSLTRSFFILIPISILAGYGT</sequence>
<evidence type="ECO:0000313" key="10">
    <source>
        <dbReference type="EMBL" id="PIV08125.1"/>
    </source>
</evidence>
<evidence type="ECO:0000256" key="3">
    <source>
        <dbReference type="ARBA" id="ARBA00022676"/>
    </source>
</evidence>
<organism evidence="10 11">
    <name type="scientific">Candidatus Roizmanbacteria bacterium CG03_land_8_20_14_0_80_39_12</name>
    <dbReference type="NCBI Taxonomy" id="1974847"/>
    <lineage>
        <taxon>Bacteria</taxon>
        <taxon>Candidatus Roizmaniibacteriota</taxon>
    </lineage>
</organism>
<accession>A0A2M7BRL2</accession>
<dbReference type="GO" id="GO:0016763">
    <property type="term" value="F:pentosyltransferase activity"/>
    <property type="evidence" value="ECO:0007669"/>
    <property type="project" value="TreeGrafter"/>
</dbReference>
<dbReference type="PANTHER" id="PTHR33908:SF11">
    <property type="entry name" value="MEMBRANE PROTEIN"/>
    <property type="match status" value="1"/>
</dbReference>
<feature type="transmembrane region" description="Helical" evidence="8">
    <location>
        <begin position="212"/>
        <end position="234"/>
    </location>
</feature>
<dbReference type="PANTHER" id="PTHR33908">
    <property type="entry name" value="MANNOSYLTRANSFERASE YKCB-RELATED"/>
    <property type="match status" value="1"/>
</dbReference>
<reference evidence="11" key="1">
    <citation type="submission" date="2017-09" db="EMBL/GenBank/DDBJ databases">
        <title>Depth-based differentiation of microbial function through sediment-hosted aquifers and enrichment of novel symbionts in the deep terrestrial subsurface.</title>
        <authorList>
            <person name="Probst A.J."/>
            <person name="Ladd B."/>
            <person name="Jarett J.K."/>
            <person name="Geller-Mcgrath D.E."/>
            <person name="Sieber C.M.K."/>
            <person name="Emerson J.B."/>
            <person name="Anantharaman K."/>
            <person name="Thomas B.C."/>
            <person name="Malmstrom R."/>
            <person name="Stieglmeier M."/>
            <person name="Klingl A."/>
            <person name="Woyke T."/>
            <person name="Ryan C.M."/>
            <person name="Banfield J.F."/>
        </authorList>
    </citation>
    <scope>NUCLEOTIDE SEQUENCE [LARGE SCALE GENOMIC DNA]</scope>
</reference>
<keyword evidence="2" id="KW-1003">Cell membrane</keyword>
<comment type="caution">
    <text evidence="10">The sequence shown here is derived from an EMBL/GenBank/DDBJ whole genome shotgun (WGS) entry which is preliminary data.</text>
</comment>
<feature type="transmembrane region" description="Helical" evidence="8">
    <location>
        <begin position="122"/>
        <end position="139"/>
    </location>
</feature>
<gene>
    <name evidence="10" type="ORF">COS52_04340</name>
</gene>
<feature type="transmembrane region" description="Helical" evidence="8">
    <location>
        <begin position="184"/>
        <end position="205"/>
    </location>
</feature>
<feature type="transmembrane region" description="Helical" evidence="8">
    <location>
        <begin position="146"/>
        <end position="164"/>
    </location>
</feature>
<keyword evidence="5 8" id="KW-0812">Transmembrane</keyword>
<dbReference type="InterPro" id="IPR038731">
    <property type="entry name" value="RgtA/B/C-like"/>
</dbReference>
<evidence type="ECO:0000256" key="1">
    <source>
        <dbReference type="ARBA" id="ARBA00004651"/>
    </source>
</evidence>
<comment type="subcellular location">
    <subcellularLocation>
        <location evidence="1">Cell membrane</location>
        <topology evidence="1">Multi-pass membrane protein</topology>
    </subcellularLocation>
</comment>
<feature type="transmembrane region" description="Helical" evidence="8">
    <location>
        <begin position="96"/>
        <end position="116"/>
    </location>
</feature>
<feature type="transmembrane region" description="Helical" evidence="8">
    <location>
        <begin position="300"/>
        <end position="323"/>
    </location>
</feature>
<evidence type="ECO:0000256" key="5">
    <source>
        <dbReference type="ARBA" id="ARBA00022692"/>
    </source>
</evidence>
<evidence type="ECO:0000313" key="11">
    <source>
        <dbReference type="Proteomes" id="UP000230119"/>
    </source>
</evidence>
<keyword evidence="4" id="KW-0808">Transferase</keyword>
<dbReference type="Proteomes" id="UP000230119">
    <property type="component" value="Unassembled WGS sequence"/>
</dbReference>
<keyword evidence="7 8" id="KW-0472">Membrane</keyword>
<feature type="transmembrane region" description="Helical" evidence="8">
    <location>
        <begin position="7"/>
        <end position="29"/>
    </location>
</feature>
<proteinExistence type="predicted"/>
<dbReference type="GO" id="GO:0009103">
    <property type="term" value="P:lipopolysaccharide biosynthetic process"/>
    <property type="evidence" value="ECO:0007669"/>
    <property type="project" value="UniProtKB-ARBA"/>
</dbReference>
<feature type="transmembrane region" description="Helical" evidence="8">
    <location>
        <begin position="330"/>
        <end position="347"/>
    </location>
</feature>
<dbReference type="AlphaFoldDB" id="A0A2M7BRL2"/>
<dbReference type="InterPro" id="IPR050297">
    <property type="entry name" value="LipidA_mod_glycosyltrf_83"/>
</dbReference>
<dbReference type="GO" id="GO:0005886">
    <property type="term" value="C:plasma membrane"/>
    <property type="evidence" value="ECO:0007669"/>
    <property type="project" value="UniProtKB-SubCell"/>
</dbReference>
<keyword evidence="6 8" id="KW-1133">Transmembrane helix</keyword>
<feature type="non-terminal residue" evidence="10">
    <location>
        <position position="372"/>
    </location>
</feature>
<keyword evidence="3" id="KW-0328">Glycosyltransferase</keyword>
<evidence type="ECO:0000256" key="8">
    <source>
        <dbReference type="SAM" id="Phobius"/>
    </source>
</evidence>
<feature type="domain" description="Glycosyltransferase RgtA/B/C/D-like" evidence="9">
    <location>
        <begin position="74"/>
        <end position="226"/>
    </location>
</feature>
<evidence type="ECO:0000259" key="9">
    <source>
        <dbReference type="Pfam" id="PF13231"/>
    </source>
</evidence>
<protein>
    <recommendedName>
        <fullName evidence="9">Glycosyltransferase RgtA/B/C/D-like domain-containing protein</fullName>
    </recommendedName>
</protein>
<evidence type="ECO:0000256" key="2">
    <source>
        <dbReference type="ARBA" id="ARBA00022475"/>
    </source>
</evidence>
<feature type="transmembrane region" description="Helical" evidence="8">
    <location>
        <begin position="73"/>
        <end position="89"/>
    </location>
</feature>
<dbReference type="EMBL" id="PEVA01000183">
    <property type="protein sequence ID" value="PIV08125.1"/>
    <property type="molecule type" value="Genomic_DNA"/>
</dbReference>
<evidence type="ECO:0000256" key="4">
    <source>
        <dbReference type="ARBA" id="ARBA00022679"/>
    </source>
</evidence>
<name>A0A2M7BRL2_9BACT</name>